<feature type="region of interest" description="Disordered" evidence="12">
    <location>
        <begin position="343"/>
        <end position="545"/>
    </location>
</feature>
<keyword evidence="9" id="KW-1015">Disulfide bond</keyword>
<dbReference type="Gene3D" id="2.40.10.10">
    <property type="entry name" value="Trypsin-like serine proteases"/>
    <property type="match status" value="1"/>
</dbReference>
<dbReference type="PRINTS" id="PR00722">
    <property type="entry name" value="CHYMOTRYPSIN"/>
</dbReference>
<evidence type="ECO:0000313" key="15">
    <source>
        <dbReference type="Proteomes" id="UP000028582"/>
    </source>
</evidence>
<reference evidence="14 15" key="1">
    <citation type="submission" date="2013-11" db="EMBL/GenBank/DDBJ databases">
        <title>The Genome Sequence of Phytophthora parasitica P1976.</title>
        <authorList>
            <consortium name="The Broad Institute Genomics Platform"/>
            <person name="Russ C."/>
            <person name="Tyler B."/>
            <person name="Panabieres F."/>
            <person name="Shan W."/>
            <person name="Tripathy S."/>
            <person name="Grunwald N."/>
            <person name="Machado M."/>
            <person name="Johnson C.S."/>
            <person name="Walker B."/>
            <person name="Young S."/>
            <person name="Zeng Q."/>
            <person name="Gargeya S."/>
            <person name="Fitzgerald M."/>
            <person name="Haas B."/>
            <person name="Abouelleil A."/>
            <person name="Allen A.W."/>
            <person name="Alvarado L."/>
            <person name="Arachchi H.M."/>
            <person name="Berlin A.M."/>
            <person name="Chapman S.B."/>
            <person name="Gainer-Dewar J."/>
            <person name="Goldberg J."/>
            <person name="Griggs A."/>
            <person name="Gujja S."/>
            <person name="Hansen M."/>
            <person name="Howarth C."/>
            <person name="Imamovic A."/>
            <person name="Ireland A."/>
            <person name="Larimer J."/>
            <person name="McCowan C."/>
            <person name="Murphy C."/>
            <person name="Pearson M."/>
            <person name="Poon T.W."/>
            <person name="Priest M."/>
            <person name="Roberts A."/>
            <person name="Saif S."/>
            <person name="Shea T."/>
            <person name="Sisk P."/>
            <person name="Sykes S."/>
            <person name="Wortman J."/>
            <person name="Nusbaum C."/>
            <person name="Birren B."/>
        </authorList>
    </citation>
    <scope>NUCLEOTIDE SEQUENCE [LARGE SCALE GENOMIC DNA]</scope>
    <source>
        <strain evidence="14 15">P1976</strain>
    </source>
</reference>
<evidence type="ECO:0000256" key="8">
    <source>
        <dbReference type="ARBA" id="ARBA00023026"/>
    </source>
</evidence>
<evidence type="ECO:0000256" key="4">
    <source>
        <dbReference type="ARBA" id="ARBA00022670"/>
    </source>
</evidence>
<dbReference type="PROSITE" id="PS50240">
    <property type="entry name" value="TRYPSIN_DOM"/>
    <property type="match status" value="1"/>
</dbReference>
<feature type="compositionally biased region" description="Low complexity" evidence="12">
    <location>
        <begin position="283"/>
        <end position="305"/>
    </location>
</feature>
<dbReference type="InterPro" id="IPR001254">
    <property type="entry name" value="Trypsin_dom"/>
</dbReference>
<feature type="region of interest" description="Disordered" evidence="12">
    <location>
        <begin position="283"/>
        <end position="308"/>
    </location>
</feature>
<gene>
    <name evidence="14" type="ORF">F444_19321</name>
</gene>
<dbReference type="InterPro" id="IPR018114">
    <property type="entry name" value="TRYPSIN_HIS"/>
</dbReference>
<dbReference type="SUPFAM" id="SSF50494">
    <property type="entry name" value="Trypsin-like serine proteases"/>
    <property type="match status" value="1"/>
</dbReference>
<evidence type="ECO:0000313" key="14">
    <source>
        <dbReference type="EMBL" id="ETO62855.1"/>
    </source>
</evidence>
<dbReference type="PANTHER" id="PTHR24276">
    <property type="entry name" value="POLYSERASE-RELATED"/>
    <property type="match status" value="1"/>
</dbReference>
<protein>
    <recommendedName>
        <fullName evidence="13">Peptidase S1 domain-containing protein</fullName>
    </recommendedName>
</protein>
<dbReference type="Pfam" id="PF00089">
    <property type="entry name" value="Trypsin"/>
    <property type="match status" value="1"/>
</dbReference>
<feature type="compositionally biased region" description="Polar residues" evidence="12">
    <location>
        <begin position="533"/>
        <end position="545"/>
    </location>
</feature>
<comment type="caution">
    <text evidence="14">The sequence shown here is derived from an EMBL/GenBank/DDBJ whole genome shotgun (WGS) entry which is preliminary data.</text>
</comment>
<keyword evidence="6 11" id="KW-0378">Hydrolase</keyword>
<dbReference type="InterPro" id="IPR033116">
    <property type="entry name" value="TRYPSIN_SER"/>
</dbReference>
<evidence type="ECO:0000259" key="13">
    <source>
        <dbReference type="PROSITE" id="PS50240"/>
    </source>
</evidence>
<proteinExistence type="inferred from homology"/>
<feature type="domain" description="Peptidase S1" evidence="13">
    <location>
        <begin position="48"/>
        <end position="274"/>
    </location>
</feature>
<accession>A0A080Z894</accession>
<dbReference type="Proteomes" id="UP000028582">
    <property type="component" value="Unassembled WGS sequence"/>
</dbReference>
<dbReference type="AlphaFoldDB" id="A0A080Z894"/>
<dbReference type="PROSITE" id="PS00134">
    <property type="entry name" value="TRYPSIN_HIS"/>
    <property type="match status" value="1"/>
</dbReference>
<evidence type="ECO:0000256" key="6">
    <source>
        <dbReference type="ARBA" id="ARBA00022801"/>
    </source>
</evidence>
<evidence type="ECO:0000256" key="9">
    <source>
        <dbReference type="ARBA" id="ARBA00023157"/>
    </source>
</evidence>
<dbReference type="InterPro" id="IPR050430">
    <property type="entry name" value="Peptidase_S1"/>
</dbReference>
<dbReference type="InterPro" id="IPR043504">
    <property type="entry name" value="Peptidase_S1_PA_chymotrypsin"/>
</dbReference>
<keyword evidence="4 11" id="KW-0645">Protease</keyword>
<keyword evidence="10" id="KW-0325">Glycoprotein</keyword>
<evidence type="ECO:0000256" key="10">
    <source>
        <dbReference type="ARBA" id="ARBA00023180"/>
    </source>
</evidence>
<name>A0A080Z894_PHYNI</name>
<evidence type="ECO:0000256" key="12">
    <source>
        <dbReference type="SAM" id="MobiDB-lite"/>
    </source>
</evidence>
<keyword evidence="5" id="KW-0732">Signal</keyword>
<dbReference type="OrthoDB" id="120597at2759"/>
<dbReference type="InterPro" id="IPR009003">
    <property type="entry name" value="Peptidase_S1_PA"/>
</dbReference>
<evidence type="ECO:0000256" key="3">
    <source>
        <dbReference type="ARBA" id="ARBA00022525"/>
    </source>
</evidence>
<dbReference type="FunFam" id="2.40.10.10:FF:000036">
    <property type="entry name" value="Trypsin beta"/>
    <property type="match status" value="1"/>
</dbReference>
<evidence type="ECO:0000256" key="1">
    <source>
        <dbReference type="ARBA" id="ARBA00004613"/>
    </source>
</evidence>
<feature type="compositionally biased region" description="Low complexity" evidence="12">
    <location>
        <begin position="464"/>
        <end position="478"/>
    </location>
</feature>
<evidence type="ECO:0000256" key="7">
    <source>
        <dbReference type="ARBA" id="ARBA00022825"/>
    </source>
</evidence>
<feature type="compositionally biased region" description="Acidic residues" evidence="12">
    <location>
        <begin position="367"/>
        <end position="377"/>
    </location>
</feature>
<sequence length="545" mass="56996">MKIAQVGAFAATVASLSTFTYGYSFDDVPTTETETESTGLTANEENRIWGGSDGNIDKYPFLAGLRDSFFDETFCAGTLIAPQYILTAGHCIRTNEMQIIATFGTNDSTGSGSGAAIQVPVIAGFRHPLYKKKEHLYDVGLLKLKKPIKRKTAKLCASDGSDNKVGTMGTVLGWGKTQTSGESTSPTLQQITLPVISNAECGKFKKYVGRVTEGMLCAGTGNNKDTCNGDSGGPLLVDDDILIGCVSWGSKCGQQAGIFTRLTYVMDYIEDILAGGDGSKFKGSSSGSMDGVILPPSSDSSSSDDLMSILQGSGSNDLSWLLDLLKSNSGSGSNDLSWLFDSNSDSDSASGSEDTKGGKATKAPIEESSESASEDTDILATKGKSTKAPVVEDDSDSGSDDLSWLLDSDSESGSEDSILVKGATKGKSTKAPVVEDDSDSGSDDLSWLLDSDSESGSEDPKLVKGATKGKSTKAASASHDLDWLFASESDSGSEDAVLVKGGKASKKTKASKTLVEEDSDSASEDSAIQSDSVHQSDQVTQQSFK</sequence>
<dbReference type="PANTHER" id="PTHR24276:SF98">
    <property type="entry name" value="FI18310P1-RELATED"/>
    <property type="match status" value="1"/>
</dbReference>
<dbReference type="SMART" id="SM00020">
    <property type="entry name" value="Tryp_SPc"/>
    <property type="match status" value="1"/>
</dbReference>
<keyword evidence="3" id="KW-0964">Secreted</keyword>
<dbReference type="EMBL" id="ANJA01003537">
    <property type="protein sequence ID" value="ETO62855.1"/>
    <property type="molecule type" value="Genomic_DNA"/>
</dbReference>
<feature type="compositionally biased region" description="Low complexity" evidence="12">
    <location>
        <begin position="343"/>
        <end position="352"/>
    </location>
</feature>
<dbReference type="GO" id="GO:0005576">
    <property type="term" value="C:extracellular region"/>
    <property type="evidence" value="ECO:0007669"/>
    <property type="project" value="UniProtKB-SubCell"/>
</dbReference>
<keyword evidence="8" id="KW-0843">Virulence</keyword>
<evidence type="ECO:0000256" key="5">
    <source>
        <dbReference type="ARBA" id="ARBA00022729"/>
    </source>
</evidence>
<evidence type="ECO:0000256" key="2">
    <source>
        <dbReference type="ARBA" id="ARBA00007664"/>
    </source>
</evidence>
<dbReference type="InterPro" id="IPR001314">
    <property type="entry name" value="Peptidase_S1A"/>
</dbReference>
<evidence type="ECO:0000256" key="11">
    <source>
        <dbReference type="RuleBase" id="RU363034"/>
    </source>
</evidence>
<keyword evidence="7 11" id="KW-0720">Serine protease</keyword>
<comment type="subcellular location">
    <subcellularLocation>
        <location evidence="1">Secreted</location>
    </subcellularLocation>
</comment>
<dbReference type="GO" id="GO:0004252">
    <property type="term" value="F:serine-type endopeptidase activity"/>
    <property type="evidence" value="ECO:0007669"/>
    <property type="project" value="InterPro"/>
</dbReference>
<organism evidence="14 15">
    <name type="scientific">Phytophthora nicotianae P1976</name>
    <dbReference type="NCBI Taxonomy" id="1317066"/>
    <lineage>
        <taxon>Eukaryota</taxon>
        <taxon>Sar</taxon>
        <taxon>Stramenopiles</taxon>
        <taxon>Oomycota</taxon>
        <taxon>Peronosporomycetes</taxon>
        <taxon>Peronosporales</taxon>
        <taxon>Peronosporaceae</taxon>
        <taxon>Phytophthora</taxon>
    </lineage>
</organism>
<dbReference type="CDD" id="cd00190">
    <property type="entry name" value="Tryp_SPc"/>
    <property type="match status" value="1"/>
</dbReference>
<dbReference type="PROSITE" id="PS00135">
    <property type="entry name" value="TRYPSIN_SER"/>
    <property type="match status" value="1"/>
</dbReference>
<dbReference type="GO" id="GO:0006508">
    <property type="term" value="P:proteolysis"/>
    <property type="evidence" value="ECO:0007669"/>
    <property type="project" value="UniProtKB-KW"/>
</dbReference>
<comment type="similarity">
    <text evidence="2">Belongs to the peptidase S1 family.</text>
</comment>